<evidence type="ECO:0000256" key="2">
    <source>
        <dbReference type="ARBA" id="ARBA00022729"/>
    </source>
</evidence>
<feature type="non-terminal residue" evidence="5">
    <location>
        <position position="1"/>
    </location>
</feature>
<dbReference type="InterPro" id="IPR000372">
    <property type="entry name" value="LRRNT"/>
</dbReference>
<evidence type="ECO:0000313" key="5">
    <source>
        <dbReference type="EMBL" id="KAJ9586073.1"/>
    </source>
</evidence>
<feature type="region of interest" description="Disordered" evidence="3">
    <location>
        <begin position="22"/>
        <end position="44"/>
    </location>
</feature>
<dbReference type="AlphaFoldDB" id="A0AAD7ZUF8"/>
<dbReference type="SMART" id="SM00013">
    <property type="entry name" value="LRRNT"/>
    <property type="match status" value="1"/>
</dbReference>
<name>A0AAD7ZUF8_DIPPU</name>
<accession>A0AAD7ZUF8</accession>
<gene>
    <name evidence="5" type="ORF">L9F63_020270</name>
</gene>
<dbReference type="EMBL" id="JASPKZ010007212">
    <property type="protein sequence ID" value="KAJ9586073.1"/>
    <property type="molecule type" value="Genomic_DNA"/>
</dbReference>
<reference evidence="5" key="2">
    <citation type="submission" date="2023-05" db="EMBL/GenBank/DDBJ databases">
        <authorList>
            <person name="Fouks B."/>
        </authorList>
    </citation>
    <scope>NUCLEOTIDE SEQUENCE</scope>
    <source>
        <strain evidence="5">Stay&amp;Tobe</strain>
        <tissue evidence="5">Testes</tissue>
    </source>
</reference>
<organism evidence="5 6">
    <name type="scientific">Diploptera punctata</name>
    <name type="common">Pacific beetle cockroach</name>
    <dbReference type="NCBI Taxonomy" id="6984"/>
    <lineage>
        <taxon>Eukaryota</taxon>
        <taxon>Metazoa</taxon>
        <taxon>Ecdysozoa</taxon>
        <taxon>Arthropoda</taxon>
        <taxon>Hexapoda</taxon>
        <taxon>Insecta</taxon>
        <taxon>Pterygota</taxon>
        <taxon>Neoptera</taxon>
        <taxon>Polyneoptera</taxon>
        <taxon>Dictyoptera</taxon>
        <taxon>Blattodea</taxon>
        <taxon>Blaberoidea</taxon>
        <taxon>Blaberidae</taxon>
        <taxon>Diplopterinae</taxon>
        <taxon>Diploptera</taxon>
    </lineage>
</organism>
<proteinExistence type="predicted"/>
<reference evidence="5" key="1">
    <citation type="journal article" date="2023" name="IScience">
        <title>Live-bearing cockroach genome reveals convergent evolutionary mechanisms linked to viviparity in insects and beyond.</title>
        <authorList>
            <person name="Fouks B."/>
            <person name="Harrison M.C."/>
            <person name="Mikhailova A.A."/>
            <person name="Marchal E."/>
            <person name="English S."/>
            <person name="Carruthers M."/>
            <person name="Jennings E.C."/>
            <person name="Chiamaka E.L."/>
            <person name="Frigard R.A."/>
            <person name="Pippel M."/>
            <person name="Attardo G.M."/>
            <person name="Benoit J.B."/>
            <person name="Bornberg-Bauer E."/>
            <person name="Tobe S.S."/>
        </authorList>
    </citation>
    <scope>NUCLEOTIDE SEQUENCE</scope>
    <source>
        <strain evidence="5">Stay&amp;Tobe</strain>
    </source>
</reference>
<evidence type="ECO:0000256" key="1">
    <source>
        <dbReference type="ARBA" id="ARBA00022614"/>
    </source>
</evidence>
<keyword evidence="2" id="KW-0732">Signal</keyword>
<evidence type="ECO:0000313" key="6">
    <source>
        <dbReference type="Proteomes" id="UP001233999"/>
    </source>
</evidence>
<feature type="domain" description="LRRNT" evidence="4">
    <location>
        <begin position="66"/>
        <end position="97"/>
    </location>
</feature>
<dbReference type="Proteomes" id="UP001233999">
    <property type="component" value="Unassembled WGS sequence"/>
</dbReference>
<sequence length="111" mass="12079">MPVYVKLDTWDQPDEELGGGCGAAVGHAQGSRPGRGSQSRRSRPSSKMLLLVVLLVSIATGQADAQCPARCLCFRTTVRCMFLQLDSVPQVPSETTILFFNTLSLCRSFPF</sequence>
<keyword evidence="1" id="KW-0433">Leucine-rich repeat</keyword>
<comment type="caution">
    <text evidence="5">The sequence shown here is derived from an EMBL/GenBank/DDBJ whole genome shotgun (WGS) entry which is preliminary data.</text>
</comment>
<protein>
    <recommendedName>
        <fullName evidence="4">LRRNT domain-containing protein</fullName>
    </recommendedName>
</protein>
<evidence type="ECO:0000256" key="3">
    <source>
        <dbReference type="SAM" id="MobiDB-lite"/>
    </source>
</evidence>
<evidence type="ECO:0000259" key="4">
    <source>
        <dbReference type="SMART" id="SM00013"/>
    </source>
</evidence>
<keyword evidence="6" id="KW-1185">Reference proteome</keyword>